<evidence type="ECO:0008006" key="3">
    <source>
        <dbReference type="Google" id="ProtNLM"/>
    </source>
</evidence>
<gene>
    <name evidence="1" type="ORF">GCM10008967_28210</name>
</gene>
<organism evidence="1 2">
    <name type="scientific">Bacillus carboniphilus</name>
    <dbReference type="NCBI Taxonomy" id="86663"/>
    <lineage>
        <taxon>Bacteria</taxon>
        <taxon>Bacillati</taxon>
        <taxon>Bacillota</taxon>
        <taxon>Bacilli</taxon>
        <taxon>Bacillales</taxon>
        <taxon>Bacillaceae</taxon>
        <taxon>Bacillus</taxon>
    </lineage>
</organism>
<reference evidence="1 2" key="1">
    <citation type="journal article" date="2019" name="Int. J. Syst. Evol. Microbiol.">
        <title>The Global Catalogue of Microorganisms (GCM) 10K type strain sequencing project: providing services to taxonomists for standard genome sequencing and annotation.</title>
        <authorList>
            <consortium name="The Broad Institute Genomics Platform"/>
            <consortium name="The Broad Institute Genome Sequencing Center for Infectious Disease"/>
            <person name="Wu L."/>
            <person name="Ma J."/>
        </authorList>
    </citation>
    <scope>NUCLEOTIDE SEQUENCE [LARGE SCALE GENOMIC DNA]</scope>
    <source>
        <strain evidence="1 2">JCM 9731</strain>
    </source>
</reference>
<evidence type="ECO:0000313" key="1">
    <source>
        <dbReference type="EMBL" id="GAA0336184.1"/>
    </source>
</evidence>
<accession>A0ABN0WFT3</accession>
<dbReference type="Proteomes" id="UP001500782">
    <property type="component" value="Unassembled WGS sequence"/>
</dbReference>
<proteinExistence type="predicted"/>
<dbReference type="RefSeq" id="WP_343800112.1">
    <property type="nucleotide sequence ID" value="NZ_BAAADJ010000045.1"/>
</dbReference>
<keyword evidence="2" id="KW-1185">Reference proteome</keyword>
<name>A0ABN0WFT3_9BACI</name>
<protein>
    <recommendedName>
        <fullName evidence="3">DUF3221 domain-containing protein</fullName>
    </recommendedName>
</protein>
<sequence>MNKYRIPVILLFLLILGACNEEKIVFIEQEGNPTAEEILSKIKNADIFEYKRIIYKNAEEVEWVQELDLELGKVVTEITEQSQNGKGFTSGVATKLPVGTKIYEPSGGKGLVLIAVVYGEEIRYLGLVEG</sequence>
<dbReference type="EMBL" id="BAAADJ010000045">
    <property type="protein sequence ID" value="GAA0336184.1"/>
    <property type="molecule type" value="Genomic_DNA"/>
</dbReference>
<dbReference type="PROSITE" id="PS51257">
    <property type="entry name" value="PROKAR_LIPOPROTEIN"/>
    <property type="match status" value="1"/>
</dbReference>
<evidence type="ECO:0000313" key="2">
    <source>
        <dbReference type="Proteomes" id="UP001500782"/>
    </source>
</evidence>
<comment type="caution">
    <text evidence="1">The sequence shown here is derived from an EMBL/GenBank/DDBJ whole genome shotgun (WGS) entry which is preliminary data.</text>
</comment>